<evidence type="ECO:0000313" key="3">
    <source>
        <dbReference type="Proteomes" id="UP001230908"/>
    </source>
</evidence>
<name>A0ABU0Z7V3_9ACTN</name>
<gene>
    <name evidence="2" type="ORF">RB614_00925</name>
</gene>
<proteinExistence type="predicted"/>
<organism evidence="2 3">
    <name type="scientific">Phytohabitans maris</name>
    <dbReference type="NCBI Taxonomy" id="3071409"/>
    <lineage>
        <taxon>Bacteria</taxon>
        <taxon>Bacillati</taxon>
        <taxon>Actinomycetota</taxon>
        <taxon>Actinomycetes</taxon>
        <taxon>Micromonosporales</taxon>
        <taxon>Micromonosporaceae</taxon>
    </lineage>
</organism>
<dbReference type="Proteomes" id="UP001230908">
    <property type="component" value="Unassembled WGS sequence"/>
</dbReference>
<protein>
    <submittedName>
        <fullName evidence="2">Uncharacterized protein</fullName>
    </submittedName>
</protein>
<dbReference type="RefSeq" id="WP_308710354.1">
    <property type="nucleotide sequence ID" value="NZ_JAVHUY010000001.1"/>
</dbReference>
<evidence type="ECO:0000256" key="1">
    <source>
        <dbReference type="SAM" id="MobiDB-lite"/>
    </source>
</evidence>
<reference evidence="2 3" key="1">
    <citation type="submission" date="2023-08" db="EMBL/GenBank/DDBJ databases">
        <title>Phytohabitans sansha sp. nov., isolated from marine sediment.</title>
        <authorList>
            <person name="Zhao Y."/>
            <person name="Yi K."/>
        </authorList>
    </citation>
    <scope>NUCLEOTIDE SEQUENCE [LARGE SCALE GENOMIC DNA]</scope>
    <source>
        <strain evidence="2 3">ZYX-F-186</strain>
    </source>
</reference>
<sequence length="78" mass="8292">MSEDFPGNNEPFTPDPADVWLNEILTNEDALTAELNEMVLGREGLRLIREAEAQGAAELAEDAQGETQPPGGGPEQAG</sequence>
<keyword evidence="3" id="KW-1185">Reference proteome</keyword>
<accession>A0ABU0Z7V3</accession>
<feature type="region of interest" description="Disordered" evidence="1">
    <location>
        <begin position="53"/>
        <end position="78"/>
    </location>
</feature>
<evidence type="ECO:0000313" key="2">
    <source>
        <dbReference type="EMBL" id="MDQ7903083.1"/>
    </source>
</evidence>
<dbReference type="EMBL" id="JAVHUY010000001">
    <property type="protein sequence ID" value="MDQ7903083.1"/>
    <property type="molecule type" value="Genomic_DNA"/>
</dbReference>
<comment type="caution">
    <text evidence="2">The sequence shown here is derived from an EMBL/GenBank/DDBJ whole genome shotgun (WGS) entry which is preliminary data.</text>
</comment>